<dbReference type="AlphaFoldDB" id="A0A0C3FKC5"/>
<keyword evidence="3" id="KW-1185">Reference proteome</keyword>
<dbReference type="HOGENOM" id="CLU_1982403_0_0_1"/>
<sequence length="126" mass="13856">MLILRLLSDGLQRLKEIEAHTAHNKPSSNKMVIGAKATRGKHATNLPDNEGDEDIRRKGGKRSDGQGPKCLCGLSGVPALLQYLCKEVKLAGLDWESLGAEWKTLTALWLCAEMMLSKSSRTDLIR</sequence>
<gene>
    <name evidence="2" type="ORF">PILCRDRAFT_9864</name>
</gene>
<organism evidence="2 3">
    <name type="scientific">Piloderma croceum (strain F 1598)</name>
    <dbReference type="NCBI Taxonomy" id="765440"/>
    <lineage>
        <taxon>Eukaryota</taxon>
        <taxon>Fungi</taxon>
        <taxon>Dikarya</taxon>
        <taxon>Basidiomycota</taxon>
        <taxon>Agaricomycotina</taxon>
        <taxon>Agaricomycetes</taxon>
        <taxon>Agaricomycetidae</taxon>
        <taxon>Atheliales</taxon>
        <taxon>Atheliaceae</taxon>
        <taxon>Piloderma</taxon>
    </lineage>
</organism>
<dbReference type="InParanoid" id="A0A0C3FKC5"/>
<evidence type="ECO:0000313" key="3">
    <source>
        <dbReference type="Proteomes" id="UP000054166"/>
    </source>
</evidence>
<evidence type="ECO:0000256" key="1">
    <source>
        <dbReference type="SAM" id="MobiDB-lite"/>
    </source>
</evidence>
<protein>
    <submittedName>
        <fullName evidence="2">Uncharacterized protein</fullName>
    </submittedName>
</protein>
<feature type="compositionally biased region" description="Basic and acidic residues" evidence="1">
    <location>
        <begin position="54"/>
        <end position="64"/>
    </location>
</feature>
<accession>A0A0C3FKC5</accession>
<feature type="region of interest" description="Disordered" evidence="1">
    <location>
        <begin position="23"/>
        <end position="66"/>
    </location>
</feature>
<reference evidence="3" key="2">
    <citation type="submission" date="2015-01" db="EMBL/GenBank/DDBJ databases">
        <title>Evolutionary Origins and Diversification of the Mycorrhizal Mutualists.</title>
        <authorList>
            <consortium name="DOE Joint Genome Institute"/>
            <consortium name="Mycorrhizal Genomics Consortium"/>
            <person name="Kohler A."/>
            <person name="Kuo A."/>
            <person name="Nagy L.G."/>
            <person name="Floudas D."/>
            <person name="Copeland A."/>
            <person name="Barry K.W."/>
            <person name="Cichocki N."/>
            <person name="Veneault-Fourrey C."/>
            <person name="LaButti K."/>
            <person name="Lindquist E.A."/>
            <person name="Lipzen A."/>
            <person name="Lundell T."/>
            <person name="Morin E."/>
            <person name="Murat C."/>
            <person name="Riley R."/>
            <person name="Ohm R."/>
            <person name="Sun H."/>
            <person name="Tunlid A."/>
            <person name="Henrissat B."/>
            <person name="Grigoriev I.V."/>
            <person name="Hibbett D.S."/>
            <person name="Martin F."/>
        </authorList>
    </citation>
    <scope>NUCLEOTIDE SEQUENCE [LARGE SCALE GENOMIC DNA]</scope>
    <source>
        <strain evidence="3">F 1598</strain>
    </source>
</reference>
<reference evidence="2 3" key="1">
    <citation type="submission" date="2014-04" db="EMBL/GenBank/DDBJ databases">
        <authorList>
            <consortium name="DOE Joint Genome Institute"/>
            <person name="Kuo A."/>
            <person name="Tarkka M."/>
            <person name="Buscot F."/>
            <person name="Kohler A."/>
            <person name="Nagy L.G."/>
            <person name="Floudas D."/>
            <person name="Copeland A."/>
            <person name="Barry K.W."/>
            <person name="Cichocki N."/>
            <person name="Veneault-Fourrey C."/>
            <person name="LaButti K."/>
            <person name="Lindquist E.A."/>
            <person name="Lipzen A."/>
            <person name="Lundell T."/>
            <person name="Morin E."/>
            <person name="Murat C."/>
            <person name="Sun H."/>
            <person name="Tunlid A."/>
            <person name="Henrissat B."/>
            <person name="Grigoriev I.V."/>
            <person name="Hibbett D.S."/>
            <person name="Martin F."/>
            <person name="Nordberg H.P."/>
            <person name="Cantor M.N."/>
            <person name="Hua S.X."/>
        </authorList>
    </citation>
    <scope>NUCLEOTIDE SEQUENCE [LARGE SCALE GENOMIC DNA]</scope>
    <source>
        <strain evidence="2 3">F 1598</strain>
    </source>
</reference>
<name>A0A0C3FKC5_PILCF</name>
<dbReference type="Proteomes" id="UP000054166">
    <property type="component" value="Unassembled WGS sequence"/>
</dbReference>
<proteinExistence type="predicted"/>
<evidence type="ECO:0000313" key="2">
    <source>
        <dbReference type="EMBL" id="KIM79976.1"/>
    </source>
</evidence>
<dbReference type="EMBL" id="KN833006">
    <property type="protein sequence ID" value="KIM79976.1"/>
    <property type="molecule type" value="Genomic_DNA"/>
</dbReference>